<sequence>MKPYQPWTSAVAFWTMMAEAQMVMTLRMMGMMGVLPAHKRENHTMMAEKAPAFAEAAMAAGAAMMTGKSPDEIAQAAIRPVARRTRANVKRLTKPRAPRTPKPS</sequence>
<dbReference type="RefSeq" id="WP_209843073.1">
    <property type="nucleotide sequence ID" value="NZ_JAGGJP010000023.1"/>
</dbReference>
<dbReference type="Proteomes" id="UP001596056">
    <property type="component" value="Unassembled WGS sequence"/>
</dbReference>
<keyword evidence="2" id="KW-0812">Transmembrane</keyword>
<evidence type="ECO:0000256" key="2">
    <source>
        <dbReference type="SAM" id="Phobius"/>
    </source>
</evidence>
<feature type="transmembrane region" description="Helical" evidence="2">
    <location>
        <begin position="12"/>
        <end position="35"/>
    </location>
</feature>
<protein>
    <submittedName>
        <fullName evidence="3">Antifreeze protein</fullName>
    </submittedName>
</protein>
<keyword evidence="2" id="KW-1133">Transmembrane helix</keyword>
<organism evidence="3 4">
    <name type="scientific">Rubellimicrobium aerolatum</name>
    <dbReference type="NCBI Taxonomy" id="490979"/>
    <lineage>
        <taxon>Bacteria</taxon>
        <taxon>Pseudomonadati</taxon>
        <taxon>Pseudomonadota</taxon>
        <taxon>Alphaproteobacteria</taxon>
        <taxon>Rhodobacterales</taxon>
        <taxon>Roseobacteraceae</taxon>
        <taxon>Rubellimicrobium</taxon>
    </lineage>
</organism>
<comment type="caution">
    <text evidence="3">The sequence shown here is derived from an EMBL/GenBank/DDBJ whole genome shotgun (WGS) entry which is preliminary data.</text>
</comment>
<proteinExistence type="predicted"/>
<evidence type="ECO:0000313" key="3">
    <source>
        <dbReference type="EMBL" id="MFC5568129.1"/>
    </source>
</evidence>
<reference evidence="4" key="1">
    <citation type="journal article" date="2019" name="Int. J. Syst. Evol. Microbiol.">
        <title>The Global Catalogue of Microorganisms (GCM) 10K type strain sequencing project: providing services to taxonomists for standard genome sequencing and annotation.</title>
        <authorList>
            <consortium name="The Broad Institute Genomics Platform"/>
            <consortium name="The Broad Institute Genome Sequencing Center for Infectious Disease"/>
            <person name="Wu L."/>
            <person name="Ma J."/>
        </authorList>
    </citation>
    <scope>NUCLEOTIDE SEQUENCE [LARGE SCALE GENOMIC DNA]</scope>
    <source>
        <strain evidence="4">KACC 11588</strain>
    </source>
</reference>
<accession>A0ABW0SHF7</accession>
<evidence type="ECO:0000313" key="4">
    <source>
        <dbReference type="Proteomes" id="UP001596056"/>
    </source>
</evidence>
<gene>
    <name evidence="3" type="ORF">ACFPOC_17100</name>
</gene>
<dbReference type="EMBL" id="JBHSNA010000027">
    <property type="protein sequence ID" value="MFC5568129.1"/>
    <property type="molecule type" value="Genomic_DNA"/>
</dbReference>
<keyword evidence="4" id="KW-1185">Reference proteome</keyword>
<keyword evidence="2" id="KW-0472">Membrane</keyword>
<name>A0ABW0SHF7_9RHOB</name>
<evidence type="ECO:0000256" key="1">
    <source>
        <dbReference type="SAM" id="MobiDB-lite"/>
    </source>
</evidence>
<feature type="region of interest" description="Disordered" evidence="1">
    <location>
        <begin position="83"/>
        <end position="104"/>
    </location>
</feature>